<evidence type="ECO:0000313" key="4">
    <source>
        <dbReference type="Proteomes" id="UP000321927"/>
    </source>
</evidence>
<proteinExistence type="predicted"/>
<dbReference type="EMBL" id="VORV01000001">
    <property type="protein sequence ID" value="TXD79690.1"/>
    <property type="molecule type" value="Genomic_DNA"/>
</dbReference>
<dbReference type="InterPro" id="IPR011042">
    <property type="entry name" value="6-blade_b-propeller_TolB-like"/>
</dbReference>
<reference evidence="2 4" key="2">
    <citation type="submission" date="2019-08" db="EMBL/GenBank/DDBJ databases">
        <title>Genome of Algoriphagus ratkowskyi IC026.</title>
        <authorList>
            <person name="Bowman J.P."/>
        </authorList>
    </citation>
    <scope>NUCLEOTIDE SEQUENCE [LARGE SCALE GENOMIC DNA]</scope>
    <source>
        <strain evidence="2 4">IC026</strain>
    </source>
</reference>
<dbReference type="OrthoDB" id="819787at2"/>
<dbReference type="RefSeq" id="WP_086501912.1">
    <property type="nucleotide sequence ID" value="NZ_MSSV01000011.1"/>
</dbReference>
<sequence>MKYSQLIFLFLCFSIFQNCNQKNDVETTTSLHTIEINKEFLLSEVNESPLKAKDTIDLEGPGNPYLTSIQDIAFAKDYIFLLDRTHGLLKYDYGGNFLQTLGKKGEGPDEYLMPTSIYVAEKDNVVLVADWIKMAVNSYDLNGNFIASSKKLPGLPISFYQEKGEVLVVQEGVDTNQKDQQTVLLSSISPTTLEIKNQENYLYSFTSKFNRVHNFLRAFGQLNDTTLFYFPRVRFEGLTDQKDTIYRMEDDH</sequence>
<evidence type="ECO:0000313" key="3">
    <source>
        <dbReference type="Proteomes" id="UP000249115"/>
    </source>
</evidence>
<gene>
    <name evidence="2" type="ORF">ESW18_00735</name>
    <name evidence="1" type="ORF">LV84_02519</name>
</gene>
<dbReference type="Proteomes" id="UP000249115">
    <property type="component" value="Unassembled WGS sequence"/>
</dbReference>
<name>A0A2W7R5E7_9BACT</name>
<dbReference type="AlphaFoldDB" id="A0A2W7R5E7"/>
<protein>
    <submittedName>
        <fullName evidence="1 2">6-bladed beta-propeller</fullName>
    </submittedName>
</protein>
<accession>A0A2W7R5E7</accession>
<comment type="caution">
    <text evidence="1">The sequence shown here is derived from an EMBL/GenBank/DDBJ whole genome shotgun (WGS) entry which is preliminary data.</text>
</comment>
<dbReference type="Gene3D" id="2.120.10.30">
    <property type="entry name" value="TolB, C-terminal domain"/>
    <property type="match status" value="1"/>
</dbReference>
<dbReference type="SUPFAM" id="SSF63829">
    <property type="entry name" value="Calcium-dependent phosphotriesterase"/>
    <property type="match status" value="1"/>
</dbReference>
<dbReference type="EMBL" id="QKZU01000009">
    <property type="protein sequence ID" value="PZX55381.1"/>
    <property type="molecule type" value="Genomic_DNA"/>
</dbReference>
<dbReference type="Pfam" id="PF17170">
    <property type="entry name" value="DUF5128"/>
    <property type="match status" value="1"/>
</dbReference>
<dbReference type="Proteomes" id="UP000321927">
    <property type="component" value="Unassembled WGS sequence"/>
</dbReference>
<reference evidence="1 3" key="1">
    <citation type="submission" date="2018-06" db="EMBL/GenBank/DDBJ databases">
        <title>Genomic Encyclopedia of Archaeal and Bacterial Type Strains, Phase II (KMG-II): from individual species to whole genera.</title>
        <authorList>
            <person name="Goeker M."/>
        </authorList>
    </citation>
    <scope>NUCLEOTIDE SEQUENCE [LARGE SCALE GENOMIC DNA]</scope>
    <source>
        <strain evidence="1 3">DSM 22686</strain>
    </source>
</reference>
<keyword evidence="4" id="KW-1185">Reference proteome</keyword>
<evidence type="ECO:0000313" key="2">
    <source>
        <dbReference type="EMBL" id="TXD79690.1"/>
    </source>
</evidence>
<organism evidence="1 3">
    <name type="scientific">Algoriphagus ratkowskyi</name>
    <dbReference type="NCBI Taxonomy" id="57028"/>
    <lineage>
        <taxon>Bacteria</taxon>
        <taxon>Pseudomonadati</taxon>
        <taxon>Bacteroidota</taxon>
        <taxon>Cytophagia</taxon>
        <taxon>Cytophagales</taxon>
        <taxon>Cyclobacteriaceae</taxon>
        <taxon>Algoriphagus</taxon>
    </lineage>
</organism>
<evidence type="ECO:0000313" key="1">
    <source>
        <dbReference type="EMBL" id="PZX55381.1"/>
    </source>
</evidence>